<dbReference type="EMBL" id="JBHSJB010000011">
    <property type="protein sequence ID" value="MFC5054725.1"/>
    <property type="molecule type" value="Genomic_DNA"/>
</dbReference>
<reference evidence="2" key="1">
    <citation type="journal article" date="2019" name="Int. J. Syst. Evol. Microbiol.">
        <title>The Global Catalogue of Microorganisms (GCM) 10K type strain sequencing project: providing services to taxonomists for standard genome sequencing and annotation.</title>
        <authorList>
            <consortium name="The Broad Institute Genomics Platform"/>
            <consortium name="The Broad Institute Genome Sequencing Center for Infectious Disease"/>
            <person name="Wu L."/>
            <person name="Ma J."/>
        </authorList>
    </citation>
    <scope>NUCLEOTIDE SEQUENCE [LARGE SCALE GENOMIC DNA]</scope>
    <source>
        <strain evidence="2">KCTC 12848</strain>
    </source>
</reference>
<accession>A0ABV9XWF4</accession>
<comment type="caution">
    <text evidence="1">The sequence shown here is derived from an EMBL/GenBank/DDBJ whole genome shotgun (WGS) entry which is preliminary data.</text>
</comment>
<gene>
    <name evidence="1" type="ORF">ACFPFM_13285</name>
</gene>
<dbReference type="RefSeq" id="WP_344033968.1">
    <property type="nucleotide sequence ID" value="NZ_BAAAKE010000001.1"/>
</dbReference>
<dbReference type="Proteomes" id="UP001595833">
    <property type="component" value="Unassembled WGS sequence"/>
</dbReference>
<sequence>MRTKIRWGVGAVAVVIALAFAMPLLGGGDGDASSPGPAPGSCGRVEGNGDKDRYEIADCSDATAAVRVAKVVDEAAQCPAGAPYTTFTSEFTLCLIPNFVEGSCYVRDPRTGLRKVDCGAAGAVRVLKATKGIVDCGDKPTVRYPEPEVTFCLSSPL</sequence>
<evidence type="ECO:0008006" key="3">
    <source>
        <dbReference type="Google" id="ProtNLM"/>
    </source>
</evidence>
<protein>
    <recommendedName>
        <fullName evidence="3">Subtilisin inhibitor-like</fullName>
    </recommendedName>
</protein>
<evidence type="ECO:0000313" key="1">
    <source>
        <dbReference type="EMBL" id="MFC5054725.1"/>
    </source>
</evidence>
<proteinExistence type="predicted"/>
<evidence type="ECO:0000313" key="2">
    <source>
        <dbReference type="Proteomes" id="UP001595833"/>
    </source>
</evidence>
<name>A0ABV9XWF4_9PSEU</name>
<keyword evidence="2" id="KW-1185">Reference proteome</keyword>
<organism evidence="1 2">
    <name type="scientific">Saccharothrix xinjiangensis</name>
    <dbReference type="NCBI Taxonomy" id="204798"/>
    <lineage>
        <taxon>Bacteria</taxon>
        <taxon>Bacillati</taxon>
        <taxon>Actinomycetota</taxon>
        <taxon>Actinomycetes</taxon>
        <taxon>Pseudonocardiales</taxon>
        <taxon>Pseudonocardiaceae</taxon>
        <taxon>Saccharothrix</taxon>
    </lineage>
</organism>